<accession>A0A5N6QD81</accession>
<reference evidence="1 2" key="1">
    <citation type="submission" date="2019-06" db="EMBL/GenBank/DDBJ databases">
        <title>A chromosomal-level reference genome of Carpinus fangiana (Coryloideae, Betulaceae).</title>
        <authorList>
            <person name="Yang X."/>
            <person name="Wang Z."/>
            <person name="Zhang L."/>
            <person name="Hao G."/>
            <person name="Liu J."/>
            <person name="Yang Y."/>
        </authorList>
    </citation>
    <scope>NUCLEOTIDE SEQUENCE [LARGE SCALE GENOMIC DNA]</scope>
    <source>
        <strain evidence="1">Cfa_2016G</strain>
        <tissue evidence="1">Leaf</tissue>
    </source>
</reference>
<dbReference type="AlphaFoldDB" id="A0A5N6QD81"/>
<organism evidence="1 2">
    <name type="scientific">Carpinus fangiana</name>
    <dbReference type="NCBI Taxonomy" id="176857"/>
    <lineage>
        <taxon>Eukaryota</taxon>
        <taxon>Viridiplantae</taxon>
        <taxon>Streptophyta</taxon>
        <taxon>Embryophyta</taxon>
        <taxon>Tracheophyta</taxon>
        <taxon>Spermatophyta</taxon>
        <taxon>Magnoliopsida</taxon>
        <taxon>eudicotyledons</taxon>
        <taxon>Gunneridae</taxon>
        <taxon>Pentapetalae</taxon>
        <taxon>rosids</taxon>
        <taxon>fabids</taxon>
        <taxon>Fagales</taxon>
        <taxon>Betulaceae</taxon>
        <taxon>Carpinus</taxon>
    </lineage>
</organism>
<dbReference type="EMBL" id="CM017321">
    <property type="protein sequence ID" value="KAE7997258.1"/>
    <property type="molecule type" value="Genomic_DNA"/>
</dbReference>
<evidence type="ECO:0000313" key="2">
    <source>
        <dbReference type="Proteomes" id="UP000327013"/>
    </source>
</evidence>
<dbReference type="PANTHER" id="PTHR33148:SF46">
    <property type="entry name" value="EMB|CAB85509.1"/>
    <property type="match status" value="1"/>
</dbReference>
<dbReference type="Pfam" id="PF14009">
    <property type="entry name" value="PADRE"/>
    <property type="match status" value="1"/>
</dbReference>
<gene>
    <name evidence="1" type="ORF">FH972_001906</name>
</gene>
<dbReference type="PANTHER" id="PTHR33148">
    <property type="entry name" value="PLASTID MOVEMENT IMPAIRED PROTEIN-RELATED"/>
    <property type="match status" value="1"/>
</dbReference>
<protein>
    <submittedName>
        <fullName evidence="1">Uncharacterized protein</fullName>
    </submittedName>
</protein>
<name>A0A5N6QD81_9ROSI</name>
<dbReference type="OrthoDB" id="1688863at2759"/>
<evidence type="ECO:0000313" key="1">
    <source>
        <dbReference type="EMBL" id="KAE7997258.1"/>
    </source>
</evidence>
<keyword evidence="2" id="KW-1185">Reference proteome</keyword>
<proteinExistence type="predicted"/>
<sequence>MGNGLAPQQKIIKIMKADGKVVAYKAPMKAQQVLSEFPGHAISATLPVFRHLKPETKLLCNHVYYLVPLPPPSPKVVKKKKVRFACPEGEDVEEKGVVRIKVVITKKELEAMLQKGVVSVEDMVAQLQSKSGIDRAAPDDFTGGDNCKLWKPDLESIAEVN</sequence>
<dbReference type="Proteomes" id="UP000327013">
    <property type="component" value="Chromosome 1"/>
</dbReference>
<dbReference type="InterPro" id="IPR025322">
    <property type="entry name" value="PADRE_dom"/>
</dbReference>